<dbReference type="Proteomes" id="UP000215914">
    <property type="component" value="Chromosome 16"/>
</dbReference>
<keyword evidence="2" id="KW-1185">Reference proteome</keyword>
<dbReference type="EMBL" id="CM007905">
    <property type="protein sequence ID" value="OTF93118.1"/>
    <property type="molecule type" value="Genomic_DNA"/>
</dbReference>
<name>A0A251S374_HELAN</name>
<reference evidence="2" key="1">
    <citation type="journal article" date="2017" name="Nature">
        <title>The sunflower genome provides insights into oil metabolism, flowering and Asterid evolution.</title>
        <authorList>
            <person name="Badouin H."/>
            <person name="Gouzy J."/>
            <person name="Grassa C.J."/>
            <person name="Murat F."/>
            <person name="Staton S.E."/>
            <person name="Cottret L."/>
            <person name="Lelandais-Briere C."/>
            <person name="Owens G.L."/>
            <person name="Carrere S."/>
            <person name="Mayjonade B."/>
            <person name="Legrand L."/>
            <person name="Gill N."/>
            <person name="Kane N.C."/>
            <person name="Bowers J.E."/>
            <person name="Hubner S."/>
            <person name="Bellec A."/>
            <person name="Berard A."/>
            <person name="Berges H."/>
            <person name="Blanchet N."/>
            <person name="Boniface M.C."/>
            <person name="Brunel D."/>
            <person name="Catrice O."/>
            <person name="Chaidir N."/>
            <person name="Claudel C."/>
            <person name="Donnadieu C."/>
            <person name="Faraut T."/>
            <person name="Fievet G."/>
            <person name="Helmstetter N."/>
            <person name="King M."/>
            <person name="Knapp S.J."/>
            <person name="Lai Z."/>
            <person name="Le Paslier M.C."/>
            <person name="Lippi Y."/>
            <person name="Lorenzon L."/>
            <person name="Mandel J.R."/>
            <person name="Marage G."/>
            <person name="Marchand G."/>
            <person name="Marquand E."/>
            <person name="Bret-Mestries E."/>
            <person name="Morien E."/>
            <person name="Nambeesan S."/>
            <person name="Nguyen T."/>
            <person name="Pegot-Espagnet P."/>
            <person name="Pouilly N."/>
            <person name="Raftis F."/>
            <person name="Sallet E."/>
            <person name="Schiex T."/>
            <person name="Thomas J."/>
            <person name="Vandecasteele C."/>
            <person name="Vares D."/>
            <person name="Vear F."/>
            <person name="Vautrin S."/>
            <person name="Crespi M."/>
            <person name="Mangin B."/>
            <person name="Burke J.M."/>
            <person name="Salse J."/>
            <person name="Munos S."/>
            <person name="Vincourt P."/>
            <person name="Rieseberg L.H."/>
            <person name="Langlade N.B."/>
        </authorList>
    </citation>
    <scope>NUCLEOTIDE SEQUENCE [LARGE SCALE GENOMIC DNA]</scope>
    <source>
        <strain evidence="2">cv. SF193</strain>
    </source>
</reference>
<gene>
    <name evidence="1" type="ORF">HannXRQ_Chr16g0529391</name>
</gene>
<organism evidence="1 2">
    <name type="scientific">Helianthus annuus</name>
    <name type="common">Common sunflower</name>
    <dbReference type="NCBI Taxonomy" id="4232"/>
    <lineage>
        <taxon>Eukaryota</taxon>
        <taxon>Viridiplantae</taxon>
        <taxon>Streptophyta</taxon>
        <taxon>Embryophyta</taxon>
        <taxon>Tracheophyta</taxon>
        <taxon>Spermatophyta</taxon>
        <taxon>Magnoliopsida</taxon>
        <taxon>eudicotyledons</taxon>
        <taxon>Gunneridae</taxon>
        <taxon>Pentapetalae</taxon>
        <taxon>asterids</taxon>
        <taxon>campanulids</taxon>
        <taxon>Asterales</taxon>
        <taxon>Asteraceae</taxon>
        <taxon>Asteroideae</taxon>
        <taxon>Heliantheae alliance</taxon>
        <taxon>Heliantheae</taxon>
        <taxon>Helianthus</taxon>
    </lineage>
</organism>
<dbReference type="AlphaFoldDB" id="A0A251S374"/>
<dbReference type="InParanoid" id="A0A251S374"/>
<evidence type="ECO:0000313" key="2">
    <source>
        <dbReference type="Proteomes" id="UP000215914"/>
    </source>
</evidence>
<sequence length="79" mass="9291">MSDGYACKWGASVWRCSEYQVTTLTEDLPLLHHHGLRIFATISFYRCCPVKQSWIDDKNDSQTDVIYKGEFIFYFDVRS</sequence>
<proteinExistence type="predicted"/>
<evidence type="ECO:0000313" key="1">
    <source>
        <dbReference type="EMBL" id="OTF93118.1"/>
    </source>
</evidence>
<accession>A0A251S374</accession>
<protein>
    <submittedName>
        <fullName evidence="1">Uncharacterized protein</fullName>
    </submittedName>
</protein>